<feature type="compositionally biased region" description="Low complexity" evidence="1">
    <location>
        <begin position="1"/>
        <end position="16"/>
    </location>
</feature>
<evidence type="ECO:0000313" key="2">
    <source>
        <dbReference type="EMBL" id="CAA9375503.1"/>
    </source>
</evidence>
<feature type="non-terminal residue" evidence="2">
    <location>
        <position position="1"/>
    </location>
</feature>
<reference evidence="2" key="1">
    <citation type="submission" date="2020-02" db="EMBL/GenBank/DDBJ databases">
        <authorList>
            <person name="Meier V. D."/>
        </authorList>
    </citation>
    <scope>NUCLEOTIDE SEQUENCE</scope>
    <source>
        <strain evidence="2">AVDCRST_MAG60</strain>
    </source>
</reference>
<sequence>CCLSSRRSVSRCPPRCRGGGGWRTPPVPRSPRRTSPVSVSCRRPTPSRGWGRSGPSWPRPASTPSPSSSTSDRSMGRCRCTP</sequence>
<gene>
    <name evidence="2" type="ORF">AVDCRST_MAG60-463</name>
</gene>
<feature type="non-terminal residue" evidence="2">
    <location>
        <position position="82"/>
    </location>
</feature>
<feature type="compositionally biased region" description="Low complexity" evidence="1">
    <location>
        <begin position="64"/>
        <end position="73"/>
    </location>
</feature>
<evidence type="ECO:0000256" key="1">
    <source>
        <dbReference type="SAM" id="MobiDB-lite"/>
    </source>
</evidence>
<dbReference type="EMBL" id="CADCUN010000051">
    <property type="protein sequence ID" value="CAA9375503.1"/>
    <property type="molecule type" value="Genomic_DNA"/>
</dbReference>
<name>A0A6J4N217_9ACTN</name>
<proteinExistence type="predicted"/>
<feature type="region of interest" description="Disordered" evidence="1">
    <location>
        <begin position="1"/>
        <end position="82"/>
    </location>
</feature>
<organism evidence="2">
    <name type="scientific">uncultured Nocardioides sp</name>
    <dbReference type="NCBI Taxonomy" id="198441"/>
    <lineage>
        <taxon>Bacteria</taxon>
        <taxon>Bacillati</taxon>
        <taxon>Actinomycetota</taxon>
        <taxon>Actinomycetes</taxon>
        <taxon>Propionibacteriales</taxon>
        <taxon>Nocardioidaceae</taxon>
        <taxon>Nocardioides</taxon>
        <taxon>environmental samples</taxon>
    </lineage>
</organism>
<protein>
    <submittedName>
        <fullName evidence="2">Uncharacterized protein</fullName>
    </submittedName>
</protein>
<dbReference type="AlphaFoldDB" id="A0A6J4N217"/>
<feature type="compositionally biased region" description="Low complexity" evidence="1">
    <location>
        <begin position="33"/>
        <end position="44"/>
    </location>
</feature>
<accession>A0A6J4N217</accession>